<feature type="signal peptide" evidence="2">
    <location>
        <begin position="1"/>
        <end position="22"/>
    </location>
</feature>
<dbReference type="AlphaFoldDB" id="A0A317FBT0"/>
<proteinExistence type="inferred from homology"/>
<dbReference type="InterPro" id="IPR005064">
    <property type="entry name" value="BUG"/>
</dbReference>
<dbReference type="PANTHER" id="PTHR42928:SF5">
    <property type="entry name" value="BLR1237 PROTEIN"/>
    <property type="match status" value="1"/>
</dbReference>
<feature type="chain" id="PRO_5016366303" evidence="2">
    <location>
        <begin position="23"/>
        <end position="322"/>
    </location>
</feature>
<dbReference type="RefSeq" id="WP_109872649.1">
    <property type="nucleotide sequence ID" value="NZ_QGNA01000005.1"/>
</dbReference>
<comment type="similarity">
    <text evidence="1">Belongs to the UPF0065 (bug) family.</text>
</comment>
<dbReference type="SUPFAM" id="SSF53850">
    <property type="entry name" value="Periplasmic binding protein-like II"/>
    <property type="match status" value="1"/>
</dbReference>
<evidence type="ECO:0000256" key="2">
    <source>
        <dbReference type="SAM" id="SignalP"/>
    </source>
</evidence>
<dbReference type="PIRSF" id="PIRSF017082">
    <property type="entry name" value="YflP"/>
    <property type="match status" value="1"/>
</dbReference>
<keyword evidence="2" id="KW-0732">Signal</keyword>
<gene>
    <name evidence="3" type="ORF">DFH01_22000</name>
</gene>
<dbReference type="Pfam" id="PF03401">
    <property type="entry name" value="TctC"/>
    <property type="match status" value="1"/>
</dbReference>
<evidence type="ECO:0000313" key="4">
    <source>
        <dbReference type="Proteomes" id="UP000245765"/>
    </source>
</evidence>
<reference evidence="4" key="1">
    <citation type="submission" date="2018-05" db="EMBL/GenBank/DDBJ databases">
        <authorList>
            <person name="Du Z."/>
            <person name="Wang X."/>
        </authorList>
    </citation>
    <scope>NUCLEOTIDE SEQUENCE [LARGE SCALE GENOMIC DNA]</scope>
    <source>
        <strain evidence="4">CQN31</strain>
    </source>
</reference>
<dbReference type="CDD" id="cd07012">
    <property type="entry name" value="PBP2_Bug_TTT"/>
    <property type="match status" value="1"/>
</dbReference>
<protein>
    <submittedName>
        <fullName evidence="3">Tripartite tricarboxylate transporter receptor protein</fullName>
    </submittedName>
</protein>
<sequence length="322" mass="34329">MIGRRSLIAAAGGALAMPAALRAQPLFSRPIRFVIGFGAGGAGDITVRMLAPHMQAELGQSIVVDNRPGAGGIISAEFVARSAPDGHTMYLLTTSNMAAPAFFRTIPFDVTKDFAPVGRMVWYDHVIAVNPQLPVRDLTELVAYAKAHPNQLNIASISVGNAQHLGVELFRAMAQVPMTTVTYRSTPELANALATGEVQVAGELLAPLLPQVQAGRIRLLAVTAPSRFPSLPAVPTSAEAGMPDYIVRSWNAIVFPANTPRPQVEAMNRAIRRALAVPEIRTRLIELGGLPEPSSPEELATMIPQEVAAWGRMAQLAGVQKQ</sequence>
<comment type="caution">
    <text evidence="3">The sequence shown here is derived from an EMBL/GenBank/DDBJ whole genome shotgun (WGS) entry which is preliminary data.</text>
</comment>
<keyword evidence="3" id="KW-0675">Receptor</keyword>
<evidence type="ECO:0000256" key="1">
    <source>
        <dbReference type="ARBA" id="ARBA00006987"/>
    </source>
</evidence>
<dbReference type="OrthoDB" id="8443386at2"/>
<dbReference type="EMBL" id="QGNA01000005">
    <property type="protein sequence ID" value="PWS35006.1"/>
    <property type="molecule type" value="Genomic_DNA"/>
</dbReference>
<evidence type="ECO:0000313" key="3">
    <source>
        <dbReference type="EMBL" id="PWS35006.1"/>
    </source>
</evidence>
<dbReference type="Gene3D" id="3.40.190.10">
    <property type="entry name" value="Periplasmic binding protein-like II"/>
    <property type="match status" value="1"/>
</dbReference>
<dbReference type="Proteomes" id="UP000245765">
    <property type="component" value="Unassembled WGS sequence"/>
</dbReference>
<organism evidence="3 4">
    <name type="scientific">Falsiroseomonas bella</name>
    <dbReference type="NCBI Taxonomy" id="2184016"/>
    <lineage>
        <taxon>Bacteria</taxon>
        <taxon>Pseudomonadati</taxon>
        <taxon>Pseudomonadota</taxon>
        <taxon>Alphaproteobacteria</taxon>
        <taxon>Acetobacterales</taxon>
        <taxon>Roseomonadaceae</taxon>
        <taxon>Falsiroseomonas</taxon>
    </lineage>
</organism>
<accession>A0A317FBT0</accession>
<dbReference type="InterPro" id="IPR042100">
    <property type="entry name" value="Bug_dom1"/>
</dbReference>
<dbReference type="Gene3D" id="3.40.190.150">
    <property type="entry name" value="Bordetella uptake gene, domain 1"/>
    <property type="match status" value="1"/>
</dbReference>
<keyword evidence="4" id="KW-1185">Reference proteome</keyword>
<name>A0A317FBT0_9PROT</name>
<dbReference type="PANTHER" id="PTHR42928">
    <property type="entry name" value="TRICARBOXYLATE-BINDING PROTEIN"/>
    <property type="match status" value="1"/>
</dbReference>